<keyword evidence="2" id="KW-0472">Membrane</keyword>
<protein>
    <submittedName>
        <fullName evidence="5">Serine hydrolase domain-containing protein</fullName>
    </submittedName>
</protein>
<dbReference type="GO" id="GO:0016020">
    <property type="term" value="C:membrane"/>
    <property type="evidence" value="ECO:0007669"/>
    <property type="project" value="UniProtKB-SubCell"/>
</dbReference>
<feature type="signal peptide" evidence="3">
    <location>
        <begin position="1"/>
        <end position="20"/>
    </location>
</feature>
<dbReference type="PANTHER" id="PTHR46825:SF11">
    <property type="entry name" value="PENICILLIN-BINDING PROTEIN 4"/>
    <property type="match status" value="1"/>
</dbReference>
<dbReference type="RefSeq" id="WP_353549910.1">
    <property type="nucleotide sequence ID" value="NZ_AP029612.1"/>
</dbReference>
<keyword evidence="3" id="KW-0732">Signal</keyword>
<comment type="subcellular location">
    <subcellularLocation>
        <location evidence="1">Membrane</location>
    </subcellularLocation>
</comment>
<dbReference type="PANTHER" id="PTHR46825">
    <property type="entry name" value="D-ALANYL-D-ALANINE-CARBOXYPEPTIDASE/ENDOPEPTIDASE AMPH"/>
    <property type="match status" value="1"/>
</dbReference>
<sequence>MIVRVFGIAILMGLLQACNAQPAATDSAVSGSSFNAIPSATKALYAAEIEKQYQQMLANRGFNGSILVAKNGEILFEDYRGFSNFKTKDPITPNTPFHLASVSKTFTGMAILKLREQGKLQLDDTVDEFFPGFPYQNITVQLLLNHRSGLNNYMYFMVDRKVETYRVKNKKGRWVRRTRTIKMPPLKPGLLTNQDVLDYMIKHRPAPLFAPDRAFRYSNTNYALLALIIEKVTGQSYPTYMRDSLFIPLGMNDSYVFNIADTGNYIPSYKYNNVPYGIEKLDCIYGDKNVYSTVRDILLWDRALYEGAYVSKASQELAYQPYSFETKSFHNYGLGWRLLNSPTEDIVYHNGWWHGNNTVFTRYIKDSATIIVLGNRYNRNIYKAKALSSAFTGRTDSTELEE</sequence>
<feature type="domain" description="Beta-lactamase-related" evidence="4">
    <location>
        <begin position="55"/>
        <end position="378"/>
    </location>
</feature>
<evidence type="ECO:0000256" key="1">
    <source>
        <dbReference type="ARBA" id="ARBA00004370"/>
    </source>
</evidence>
<organism evidence="5">
    <name type="scientific">Sediminibacterium sp. KACHI17</name>
    <dbReference type="NCBI Taxonomy" id="1751071"/>
    <lineage>
        <taxon>Bacteria</taxon>
        <taxon>Pseudomonadati</taxon>
        <taxon>Bacteroidota</taxon>
        <taxon>Chitinophagia</taxon>
        <taxon>Chitinophagales</taxon>
        <taxon>Chitinophagaceae</taxon>
        <taxon>Sediminibacterium</taxon>
    </lineage>
</organism>
<evidence type="ECO:0000259" key="4">
    <source>
        <dbReference type="Pfam" id="PF00144"/>
    </source>
</evidence>
<reference evidence="5" key="1">
    <citation type="submission" date="2024-02" db="EMBL/GenBank/DDBJ databases">
        <title>Sediminibacterium planktonica sp. nov. and Sediminibacterium longus sp. nov., isolated from surface lake and river water.</title>
        <authorList>
            <person name="Watanabe K."/>
            <person name="Takemine S."/>
            <person name="Ishii Y."/>
            <person name="Ogata Y."/>
            <person name="Shindo C."/>
            <person name="Suda W."/>
        </authorList>
    </citation>
    <scope>NUCLEOTIDE SEQUENCE</scope>
    <source>
        <strain evidence="5">KACHI17</strain>
    </source>
</reference>
<dbReference type="PROSITE" id="PS51257">
    <property type="entry name" value="PROKAR_LIPOPROTEIN"/>
    <property type="match status" value="1"/>
</dbReference>
<dbReference type="SUPFAM" id="SSF56601">
    <property type="entry name" value="beta-lactamase/transpeptidase-like"/>
    <property type="match status" value="1"/>
</dbReference>
<accession>A0AAT9GG88</accession>
<gene>
    <name evidence="5" type="ORF">KACHI17_04780</name>
</gene>
<dbReference type="InterPro" id="IPR001466">
    <property type="entry name" value="Beta-lactam-related"/>
</dbReference>
<evidence type="ECO:0000313" key="5">
    <source>
        <dbReference type="EMBL" id="BFG69597.1"/>
    </source>
</evidence>
<evidence type="ECO:0000256" key="3">
    <source>
        <dbReference type="SAM" id="SignalP"/>
    </source>
</evidence>
<dbReference type="AlphaFoldDB" id="A0AAT9GG88"/>
<dbReference type="InterPro" id="IPR050491">
    <property type="entry name" value="AmpC-like"/>
</dbReference>
<evidence type="ECO:0000256" key="2">
    <source>
        <dbReference type="ARBA" id="ARBA00023136"/>
    </source>
</evidence>
<dbReference type="InterPro" id="IPR012338">
    <property type="entry name" value="Beta-lactam/transpept-like"/>
</dbReference>
<dbReference type="Pfam" id="PF00144">
    <property type="entry name" value="Beta-lactamase"/>
    <property type="match status" value="1"/>
</dbReference>
<dbReference type="EMBL" id="AP029612">
    <property type="protein sequence ID" value="BFG69597.1"/>
    <property type="molecule type" value="Genomic_DNA"/>
</dbReference>
<dbReference type="GO" id="GO:0016787">
    <property type="term" value="F:hydrolase activity"/>
    <property type="evidence" value="ECO:0007669"/>
    <property type="project" value="UniProtKB-KW"/>
</dbReference>
<proteinExistence type="predicted"/>
<keyword evidence="5" id="KW-0378">Hydrolase</keyword>
<dbReference type="Gene3D" id="3.40.710.10">
    <property type="entry name" value="DD-peptidase/beta-lactamase superfamily"/>
    <property type="match status" value="1"/>
</dbReference>
<name>A0AAT9GG88_9BACT</name>
<feature type="chain" id="PRO_5043905311" evidence="3">
    <location>
        <begin position="21"/>
        <end position="402"/>
    </location>
</feature>